<proteinExistence type="inferred from homology"/>
<evidence type="ECO:0000256" key="2">
    <source>
        <dbReference type="ARBA" id="ARBA00010790"/>
    </source>
</evidence>
<evidence type="ECO:0000313" key="18">
    <source>
        <dbReference type="EMBL" id="KDA53522.1"/>
    </source>
</evidence>
<evidence type="ECO:0000256" key="9">
    <source>
        <dbReference type="ARBA" id="ARBA00023221"/>
    </source>
</evidence>
<dbReference type="PANTHER" id="PTHR47470">
    <property type="entry name" value="CHOLESTEROL OXIDASE"/>
    <property type="match status" value="1"/>
</dbReference>
<evidence type="ECO:0000256" key="11">
    <source>
        <dbReference type="ARBA" id="ARBA00038856"/>
    </source>
</evidence>
<sequence length="524" mass="56829">MDAPRVDVVIVGSGFGGSVAALRLAEKGYRVLVLEKGRRWNPEDFPRYNWNLPRAFWLPALGFRGIWGLKLLRDVLVLHGVGVGGGSLVYANTLMEPAAKVWEDPGWGPLRERFREILRHYPSVLRMLGAAVNPRLGAADEALRRAAARRGREHTFAPTRVGVFFGEPGVEVPDPYFGGEGPSRVGCTFCGGCMTGCRVGAKNTLDRNYLFLAQKLGAQIQAECEVVAIEPAGQGYLVRWRRPGFSGVSGVVAAERVILAAGVLGTVKLLLQCKEQRLLPALSPRLGFRVRTNNEALLGVTSRSRQDLWQGVAIGSVVQMDEYTTMEPVRFAPGNDVLLLLGTLLTDGGPGVPRGLRWFGQVVRHPWRFLRVTKPWGKAASSVVLLAMQNEPSETRLVLKHPLWKLGRATLGSRPVQGAPRVPSYLPLANQVARELAEELDAIPQSALNEVILDIPTTAHILGGCVPGEGPEHGVVDAGFEVFGYPGLYVMDGSVVGANLGVNPSLTIASLAEYAVSLWPPRRT</sequence>
<evidence type="ECO:0000256" key="5">
    <source>
        <dbReference type="ARBA" id="ARBA00022827"/>
    </source>
</evidence>
<reference evidence="18 19" key="1">
    <citation type="submission" date="2014-04" db="EMBL/GenBank/DDBJ databases">
        <title>The Genome Sequence of Thermoanaerobaculum aquaticum MP-01, The First Cultivated Group 23 Acidobacterium.</title>
        <authorList>
            <person name="Stamps B.W."/>
            <person name="Losey N.A."/>
            <person name="Lawson P.A."/>
            <person name="Stevenson B.S."/>
        </authorList>
    </citation>
    <scope>NUCLEOTIDE SEQUENCE [LARGE SCALE GENOMIC DNA]</scope>
    <source>
        <strain evidence="18 19">MP-01</strain>
    </source>
</reference>
<dbReference type="RefSeq" id="WP_081800031.1">
    <property type="nucleotide sequence ID" value="NZ_JMFG01000020.1"/>
</dbReference>
<protein>
    <recommendedName>
        <fullName evidence="14">Cholesterol oxidase</fullName>
        <ecNumber evidence="13">1.1.3.6</ecNumber>
        <ecNumber evidence="11">5.3.3.1</ecNumber>
    </recommendedName>
    <alternativeName>
        <fullName evidence="15">Cholesterol isomerase</fullName>
    </alternativeName>
</protein>
<dbReference type="InterPro" id="IPR007867">
    <property type="entry name" value="GMC_OxRtase_C"/>
</dbReference>
<keyword evidence="7" id="KW-0443">Lipid metabolism</keyword>
<evidence type="ECO:0000256" key="10">
    <source>
        <dbReference type="ARBA" id="ARBA00023235"/>
    </source>
</evidence>
<dbReference type="InterPro" id="IPR036188">
    <property type="entry name" value="FAD/NAD-bd_sf"/>
</dbReference>
<evidence type="ECO:0000256" key="13">
    <source>
        <dbReference type="ARBA" id="ARBA00049723"/>
    </source>
</evidence>
<keyword evidence="19" id="KW-1185">Reference proteome</keyword>
<name>A0A062XLU7_9BACT</name>
<dbReference type="EC" id="1.1.3.6" evidence="13"/>
<dbReference type="GO" id="GO:0008203">
    <property type="term" value="P:cholesterol metabolic process"/>
    <property type="evidence" value="ECO:0007669"/>
    <property type="project" value="UniProtKB-KW"/>
</dbReference>
<keyword evidence="8" id="KW-1207">Sterol metabolism</keyword>
<evidence type="ECO:0000256" key="3">
    <source>
        <dbReference type="ARBA" id="ARBA00022548"/>
    </source>
</evidence>
<dbReference type="EMBL" id="JMFG01000020">
    <property type="protein sequence ID" value="KDA53522.1"/>
    <property type="molecule type" value="Genomic_DNA"/>
</dbReference>
<accession>A0A062XLU7</accession>
<evidence type="ECO:0000256" key="8">
    <source>
        <dbReference type="ARBA" id="ARBA00023166"/>
    </source>
</evidence>
<evidence type="ECO:0000256" key="6">
    <source>
        <dbReference type="ARBA" id="ARBA00023002"/>
    </source>
</evidence>
<keyword evidence="3" id="KW-0153">Cholesterol metabolism</keyword>
<dbReference type="GO" id="GO:0004769">
    <property type="term" value="F:steroid Delta-isomerase activity"/>
    <property type="evidence" value="ECO:0007669"/>
    <property type="project" value="UniProtKB-EC"/>
</dbReference>
<evidence type="ECO:0000256" key="14">
    <source>
        <dbReference type="ARBA" id="ARBA00049744"/>
    </source>
</evidence>
<keyword evidence="5" id="KW-0274">FAD</keyword>
<dbReference type="AlphaFoldDB" id="A0A062XLU7"/>
<dbReference type="GO" id="GO:0050660">
    <property type="term" value="F:flavin adenine dinucleotide binding"/>
    <property type="evidence" value="ECO:0007669"/>
    <property type="project" value="InterPro"/>
</dbReference>
<evidence type="ECO:0000313" key="19">
    <source>
        <dbReference type="Proteomes" id="UP000027284"/>
    </source>
</evidence>
<dbReference type="OrthoDB" id="9787779at2"/>
<gene>
    <name evidence="18" type="ORF">EG19_04760</name>
</gene>
<feature type="domain" description="Glucose-methanol-choline oxidoreductase C-terminal" evidence="17">
    <location>
        <begin position="447"/>
        <end position="512"/>
    </location>
</feature>
<comment type="pathway">
    <text evidence="12">Steroid metabolism; cholesterol degradation.</text>
</comment>
<dbReference type="Pfam" id="PF05199">
    <property type="entry name" value="GMC_oxred_C"/>
    <property type="match status" value="1"/>
</dbReference>
<dbReference type="Proteomes" id="UP000027284">
    <property type="component" value="Unassembled WGS sequence"/>
</dbReference>
<dbReference type="PANTHER" id="PTHR47470:SF1">
    <property type="entry name" value="FAD-DEPENDENT OXIDOREDUCTASE 2 FAD BINDING DOMAIN-CONTAINING PROTEIN"/>
    <property type="match status" value="1"/>
</dbReference>
<keyword evidence="10" id="KW-0413">Isomerase</keyword>
<organism evidence="18 19">
    <name type="scientific">Thermoanaerobaculum aquaticum</name>
    <dbReference type="NCBI Taxonomy" id="1312852"/>
    <lineage>
        <taxon>Bacteria</taxon>
        <taxon>Pseudomonadati</taxon>
        <taxon>Acidobacteriota</taxon>
        <taxon>Thermoanaerobaculia</taxon>
        <taxon>Thermoanaerobaculales</taxon>
        <taxon>Thermoanaerobaculaceae</taxon>
        <taxon>Thermoanaerobaculum</taxon>
    </lineage>
</organism>
<dbReference type="EC" id="5.3.3.1" evidence="11"/>
<comment type="cofactor">
    <cofactor evidence="1">
        <name>FAD</name>
        <dbReference type="ChEBI" id="CHEBI:57692"/>
    </cofactor>
</comment>
<dbReference type="Pfam" id="PF13450">
    <property type="entry name" value="NAD_binding_8"/>
    <property type="match status" value="1"/>
</dbReference>
<keyword evidence="4" id="KW-0285">Flavoprotein</keyword>
<evidence type="ECO:0000256" key="4">
    <source>
        <dbReference type="ARBA" id="ARBA00022630"/>
    </source>
</evidence>
<evidence type="ECO:0000256" key="1">
    <source>
        <dbReference type="ARBA" id="ARBA00001974"/>
    </source>
</evidence>
<evidence type="ECO:0000259" key="16">
    <source>
        <dbReference type="Pfam" id="PF00732"/>
    </source>
</evidence>
<dbReference type="Gene3D" id="3.50.50.60">
    <property type="entry name" value="FAD/NAD(P)-binding domain"/>
    <property type="match status" value="3"/>
</dbReference>
<comment type="similarity">
    <text evidence="2">Belongs to the GMC oxidoreductase family.</text>
</comment>
<evidence type="ECO:0000256" key="12">
    <source>
        <dbReference type="ARBA" id="ARBA00049645"/>
    </source>
</evidence>
<feature type="domain" description="Glucose-methanol-choline oxidoreductase N-terminal" evidence="16">
    <location>
        <begin position="186"/>
        <end position="271"/>
    </location>
</feature>
<comment type="caution">
    <text evidence="18">The sequence shown here is derived from an EMBL/GenBank/DDBJ whole genome shotgun (WGS) entry which is preliminary data.</text>
</comment>
<keyword evidence="9" id="KW-0753">Steroid metabolism</keyword>
<dbReference type="InterPro" id="IPR052542">
    <property type="entry name" value="Cholesterol_Oxidase"/>
</dbReference>
<dbReference type="SUPFAM" id="SSF51905">
    <property type="entry name" value="FAD/NAD(P)-binding domain"/>
    <property type="match status" value="1"/>
</dbReference>
<dbReference type="GO" id="GO:0016995">
    <property type="term" value="F:cholesterol oxidase activity"/>
    <property type="evidence" value="ECO:0007669"/>
    <property type="project" value="UniProtKB-EC"/>
</dbReference>
<evidence type="ECO:0000256" key="7">
    <source>
        <dbReference type="ARBA" id="ARBA00023098"/>
    </source>
</evidence>
<keyword evidence="6" id="KW-0560">Oxidoreductase</keyword>
<dbReference type="InterPro" id="IPR000172">
    <property type="entry name" value="GMC_OxRdtase_N"/>
</dbReference>
<dbReference type="STRING" id="1312852.EG19_04760"/>
<evidence type="ECO:0000256" key="15">
    <source>
        <dbReference type="ARBA" id="ARBA00049778"/>
    </source>
</evidence>
<evidence type="ECO:0000259" key="17">
    <source>
        <dbReference type="Pfam" id="PF05199"/>
    </source>
</evidence>
<dbReference type="Pfam" id="PF00732">
    <property type="entry name" value="GMC_oxred_N"/>
    <property type="match status" value="1"/>
</dbReference>